<evidence type="ECO:0000256" key="6">
    <source>
        <dbReference type="SAM" id="MobiDB-lite"/>
    </source>
</evidence>
<evidence type="ECO:0000256" key="4">
    <source>
        <dbReference type="ARBA" id="ARBA00022840"/>
    </source>
</evidence>
<keyword evidence="3" id="KW-0547">Nucleotide-binding</keyword>
<dbReference type="InterPro" id="IPR027417">
    <property type="entry name" value="P-loop_NTPase"/>
</dbReference>
<name>A0A853DJ70_9MICO</name>
<dbReference type="Proteomes" id="UP000571817">
    <property type="component" value="Unassembled WGS sequence"/>
</dbReference>
<dbReference type="EC" id="7.6.2.9" evidence="5"/>
<dbReference type="SMART" id="SM00382">
    <property type="entry name" value="AAA"/>
    <property type="match status" value="1"/>
</dbReference>
<dbReference type="RefSeq" id="WP_179479929.1">
    <property type="nucleotide sequence ID" value="NZ_JACCFW010000001.1"/>
</dbReference>
<sequence>MIRFDNVTKRYPDGTVAVDSLDLTAQTGKITVLVGPSGCGKTTSLRMINRMIEPSAGSIWLDDRDTSTIATHELRRRIGYVIQHAGLFPHRTIVDNVATVPLLLGTDKKKARSDAMDLLERVGLDRGFAKRYPAQLSGGQQQRVGVARALAADPPVMLMDEPFSAVDPVVREQLQDEFLRLQDDLGKTIVFVTHDIDEAIKLGDQIAVLRVGGHLAQLATPADLLARPADAFVAGFVGRDRGYRALGFSEGQELPHHEEPTVRMGETVPAASEAAEWLLAVDGDLHPQGWINVEQTAGREVTEELLYRGGTLATQGGSLRAALDACLSSPSGRGVVVDEDHRLLGSAQLDEVVQLIKTEPRPSLADPTDQTGQADQDGADHRVSGATPATLQKGPA</sequence>
<dbReference type="PROSITE" id="PS00211">
    <property type="entry name" value="ABC_TRANSPORTER_1"/>
    <property type="match status" value="1"/>
</dbReference>
<evidence type="ECO:0000313" key="8">
    <source>
        <dbReference type="EMBL" id="NYJ74225.1"/>
    </source>
</evidence>
<protein>
    <recommendedName>
        <fullName evidence="5">ABC-type quaternary amine transporter</fullName>
        <ecNumber evidence="5">7.6.2.9</ecNumber>
    </recommendedName>
</protein>
<dbReference type="EMBL" id="JACCFW010000001">
    <property type="protein sequence ID" value="NYJ74225.1"/>
    <property type="molecule type" value="Genomic_DNA"/>
</dbReference>
<proteinExistence type="inferred from homology"/>
<dbReference type="PANTHER" id="PTHR43117">
    <property type="entry name" value="OSMOPROTECTANT IMPORT ATP-BINDING PROTEIN OSMV"/>
    <property type="match status" value="1"/>
</dbReference>
<evidence type="ECO:0000256" key="2">
    <source>
        <dbReference type="ARBA" id="ARBA00022448"/>
    </source>
</evidence>
<feature type="compositionally biased region" description="Low complexity" evidence="6">
    <location>
        <begin position="365"/>
        <end position="376"/>
    </location>
</feature>
<feature type="domain" description="ABC transporter" evidence="7">
    <location>
        <begin position="2"/>
        <end position="237"/>
    </location>
</feature>
<dbReference type="FunFam" id="3.40.50.300:FF:000425">
    <property type="entry name" value="Probable ABC transporter, ATP-binding subunit"/>
    <property type="match status" value="1"/>
</dbReference>
<dbReference type="SUPFAM" id="SSF52540">
    <property type="entry name" value="P-loop containing nucleoside triphosphate hydrolases"/>
    <property type="match status" value="1"/>
</dbReference>
<dbReference type="InterPro" id="IPR003439">
    <property type="entry name" value="ABC_transporter-like_ATP-bd"/>
</dbReference>
<accession>A0A853DJ70</accession>
<keyword evidence="9" id="KW-1185">Reference proteome</keyword>
<dbReference type="InterPro" id="IPR017871">
    <property type="entry name" value="ABC_transporter-like_CS"/>
</dbReference>
<dbReference type="GO" id="GO:0015418">
    <property type="term" value="F:ABC-type quaternary ammonium compound transporting activity"/>
    <property type="evidence" value="ECO:0007669"/>
    <property type="project" value="UniProtKB-EC"/>
</dbReference>
<dbReference type="GO" id="GO:0016887">
    <property type="term" value="F:ATP hydrolysis activity"/>
    <property type="evidence" value="ECO:0007669"/>
    <property type="project" value="InterPro"/>
</dbReference>
<dbReference type="PANTHER" id="PTHR43117:SF4">
    <property type="entry name" value="OSMOPROTECTANT IMPORT ATP-BINDING PROTEIN OSMV"/>
    <property type="match status" value="1"/>
</dbReference>
<feature type="region of interest" description="Disordered" evidence="6">
    <location>
        <begin position="358"/>
        <end position="396"/>
    </location>
</feature>
<dbReference type="Gene3D" id="3.40.50.300">
    <property type="entry name" value="P-loop containing nucleotide triphosphate hydrolases"/>
    <property type="match status" value="1"/>
</dbReference>
<evidence type="ECO:0000256" key="1">
    <source>
        <dbReference type="ARBA" id="ARBA00005417"/>
    </source>
</evidence>
<evidence type="ECO:0000256" key="3">
    <source>
        <dbReference type="ARBA" id="ARBA00022741"/>
    </source>
</evidence>
<dbReference type="Pfam" id="PF00005">
    <property type="entry name" value="ABC_tran"/>
    <property type="match status" value="1"/>
</dbReference>
<organism evidence="8 9">
    <name type="scientific">Allobranchiibius huperziae</name>
    <dbReference type="NCBI Taxonomy" id="1874116"/>
    <lineage>
        <taxon>Bacteria</taxon>
        <taxon>Bacillati</taxon>
        <taxon>Actinomycetota</taxon>
        <taxon>Actinomycetes</taxon>
        <taxon>Micrococcales</taxon>
        <taxon>Dermacoccaceae</taxon>
        <taxon>Allobranchiibius</taxon>
    </lineage>
</organism>
<reference evidence="8 9" key="1">
    <citation type="submission" date="2020-07" db="EMBL/GenBank/DDBJ databases">
        <title>Sequencing the genomes of 1000 actinobacteria strains.</title>
        <authorList>
            <person name="Klenk H.-P."/>
        </authorList>
    </citation>
    <scope>NUCLEOTIDE SEQUENCE [LARGE SCALE GENOMIC DNA]</scope>
    <source>
        <strain evidence="8 9">DSM 29531</strain>
    </source>
</reference>
<comment type="similarity">
    <text evidence="1">Belongs to the ABC transporter superfamily.</text>
</comment>
<dbReference type="PROSITE" id="PS50893">
    <property type="entry name" value="ABC_TRANSPORTER_2"/>
    <property type="match status" value="1"/>
</dbReference>
<gene>
    <name evidence="8" type="ORF">HNR15_001188</name>
</gene>
<dbReference type="InterPro" id="IPR003593">
    <property type="entry name" value="AAA+_ATPase"/>
</dbReference>
<evidence type="ECO:0000259" key="7">
    <source>
        <dbReference type="PROSITE" id="PS50893"/>
    </source>
</evidence>
<dbReference type="GO" id="GO:0005524">
    <property type="term" value="F:ATP binding"/>
    <property type="evidence" value="ECO:0007669"/>
    <property type="project" value="UniProtKB-KW"/>
</dbReference>
<keyword evidence="2" id="KW-0813">Transport</keyword>
<evidence type="ECO:0000256" key="5">
    <source>
        <dbReference type="ARBA" id="ARBA00066388"/>
    </source>
</evidence>
<dbReference type="AlphaFoldDB" id="A0A853DJ70"/>
<comment type="caution">
    <text evidence="8">The sequence shown here is derived from an EMBL/GenBank/DDBJ whole genome shotgun (WGS) entry which is preliminary data.</text>
</comment>
<evidence type="ECO:0000313" key="9">
    <source>
        <dbReference type="Proteomes" id="UP000571817"/>
    </source>
</evidence>
<keyword evidence="4 8" id="KW-0067">ATP-binding</keyword>